<dbReference type="EMBL" id="BAAABW010000013">
    <property type="protein sequence ID" value="GAA0345847.1"/>
    <property type="molecule type" value="Genomic_DNA"/>
</dbReference>
<dbReference type="InterPro" id="IPR017853">
    <property type="entry name" value="GH"/>
</dbReference>
<dbReference type="SUPFAM" id="SSF51445">
    <property type="entry name" value="(Trans)glycosidases"/>
    <property type="match status" value="1"/>
</dbReference>
<sequence>MYTSIGEFDANAKPLLGRPDIEGVQVVVPWGMLEKEKNHYDFSAVDRVVSQVESQHKKVFLQIQDRFFEPPARVPGYLLTDPKYAGGVTPQLNDDGPVPGPPGSVAAQWNKNVQNRFQHLLKALAQRFDGRVAGVNLPESSVSIDTGKDKTHFTCDAYFNAELENAAYAKKVFKTSTVVQYINFWPCGWGDDNGYMKRSFEFAKKHGVGIGGPDLLPYNKPHMNNAYRFFNQYRGQLGTVAMAVQEPDFEYTSPVTGKPYTRQEFVDFANDYLGADIIFWATSSPWLHQGAGK</sequence>
<name>A0ABN0WT38_9ACTN</name>
<dbReference type="Gene3D" id="3.20.20.80">
    <property type="entry name" value="Glycosidases"/>
    <property type="match status" value="1"/>
</dbReference>
<dbReference type="Proteomes" id="UP001500063">
    <property type="component" value="Unassembled WGS sequence"/>
</dbReference>
<comment type="caution">
    <text evidence="1">The sequence shown here is derived from an EMBL/GenBank/DDBJ whole genome shotgun (WGS) entry which is preliminary data.</text>
</comment>
<proteinExistence type="predicted"/>
<evidence type="ECO:0000313" key="2">
    <source>
        <dbReference type="Proteomes" id="UP001500063"/>
    </source>
</evidence>
<organism evidence="1 2">
    <name type="scientific">Streptomyces blastmyceticus</name>
    <dbReference type="NCBI Taxonomy" id="68180"/>
    <lineage>
        <taxon>Bacteria</taxon>
        <taxon>Bacillati</taxon>
        <taxon>Actinomycetota</taxon>
        <taxon>Actinomycetes</taxon>
        <taxon>Kitasatosporales</taxon>
        <taxon>Streptomycetaceae</taxon>
        <taxon>Streptomyces</taxon>
    </lineage>
</organism>
<gene>
    <name evidence="1" type="ORF">GCM10010319_22760</name>
</gene>
<keyword evidence="2" id="KW-1185">Reference proteome</keyword>
<accession>A0ABN0WT38</accession>
<evidence type="ECO:0000313" key="1">
    <source>
        <dbReference type="EMBL" id="GAA0345847.1"/>
    </source>
</evidence>
<protein>
    <submittedName>
        <fullName evidence="1">Uncharacterized protein</fullName>
    </submittedName>
</protein>
<reference evidence="1 2" key="1">
    <citation type="journal article" date="2019" name="Int. J. Syst. Evol. Microbiol.">
        <title>The Global Catalogue of Microorganisms (GCM) 10K type strain sequencing project: providing services to taxonomists for standard genome sequencing and annotation.</title>
        <authorList>
            <consortium name="The Broad Institute Genomics Platform"/>
            <consortium name="The Broad Institute Genome Sequencing Center for Infectious Disease"/>
            <person name="Wu L."/>
            <person name="Ma J."/>
        </authorList>
    </citation>
    <scope>NUCLEOTIDE SEQUENCE [LARGE SCALE GENOMIC DNA]</scope>
    <source>
        <strain evidence="1 2">JCM 4565</strain>
    </source>
</reference>